<gene>
    <name evidence="2" type="ORF">BDV29DRAFT_162350</name>
</gene>
<evidence type="ECO:0000313" key="2">
    <source>
        <dbReference type="EMBL" id="KAB8068488.1"/>
    </source>
</evidence>
<feature type="chain" id="PRO_5024924401" evidence="1">
    <location>
        <begin position="39"/>
        <end position="177"/>
    </location>
</feature>
<feature type="signal peptide" evidence="1">
    <location>
        <begin position="1"/>
        <end position="38"/>
    </location>
</feature>
<evidence type="ECO:0000313" key="3">
    <source>
        <dbReference type="Proteomes" id="UP000326565"/>
    </source>
</evidence>
<keyword evidence="1" id="KW-0732">Signal</keyword>
<dbReference type="EMBL" id="ML732390">
    <property type="protein sequence ID" value="KAB8068488.1"/>
    <property type="molecule type" value="Genomic_DNA"/>
</dbReference>
<organism evidence="2 3">
    <name type="scientific">Aspergillus leporis</name>
    <dbReference type="NCBI Taxonomy" id="41062"/>
    <lineage>
        <taxon>Eukaryota</taxon>
        <taxon>Fungi</taxon>
        <taxon>Dikarya</taxon>
        <taxon>Ascomycota</taxon>
        <taxon>Pezizomycotina</taxon>
        <taxon>Eurotiomycetes</taxon>
        <taxon>Eurotiomycetidae</taxon>
        <taxon>Eurotiales</taxon>
        <taxon>Aspergillaceae</taxon>
        <taxon>Aspergillus</taxon>
        <taxon>Aspergillus subgen. Circumdati</taxon>
    </lineage>
</organism>
<proteinExistence type="predicted"/>
<evidence type="ECO:0000256" key="1">
    <source>
        <dbReference type="SAM" id="SignalP"/>
    </source>
</evidence>
<dbReference type="AlphaFoldDB" id="A0A5N5WJ31"/>
<sequence>MSLRLQSSTHTQQPPRKTNKMLWNRAFFLSSLLLVSDASPLTHSNHVRSKEVTWAPCGLEDIPESVQCGNLIVPMGYTEPDPIETIDLQMLNVPALHEPSKGSILFSFAINSGSSLKDRFWFGYVFRGGPTTLEDYERDPEPHAKAQGSIAFSLKSLGEENYPVGLQTTLNVFNAEK</sequence>
<dbReference type="OrthoDB" id="4175349at2759"/>
<reference evidence="2 3" key="1">
    <citation type="submission" date="2019-04" db="EMBL/GenBank/DDBJ databases">
        <title>Friends and foes A comparative genomics study of 23 Aspergillus species from section Flavi.</title>
        <authorList>
            <consortium name="DOE Joint Genome Institute"/>
            <person name="Kjaerbolling I."/>
            <person name="Vesth T."/>
            <person name="Frisvad J.C."/>
            <person name="Nybo J.L."/>
            <person name="Theobald S."/>
            <person name="Kildgaard S."/>
            <person name="Isbrandt T."/>
            <person name="Kuo A."/>
            <person name="Sato A."/>
            <person name="Lyhne E.K."/>
            <person name="Kogle M.E."/>
            <person name="Wiebenga A."/>
            <person name="Kun R.S."/>
            <person name="Lubbers R.J."/>
            <person name="Makela M.R."/>
            <person name="Barry K."/>
            <person name="Chovatia M."/>
            <person name="Clum A."/>
            <person name="Daum C."/>
            <person name="Haridas S."/>
            <person name="He G."/>
            <person name="LaButti K."/>
            <person name="Lipzen A."/>
            <person name="Mondo S."/>
            <person name="Riley R."/>
            <person name="Salamov A."/>
            <person name="Simmons B.A."/>
            <person name="Magnuson J.K."/>
            <person name="Henrissat B."/>
            <person name="Mortensen U.H."/>
            <person name="Larsen T.O."/>
            <person name="Devries R.P."/>
            <person name="Grigoriev I.V."/>
            <person name="Machida M."/>
            <person name="Baker S.E."/>
            <person name="Andersen M.R."/>
        </authorList>
    </citation>
    <scope>NUCLEOTIDE SEQUENCE [LARGE SCALE GENOMIC DNA]</scope>
    <source>
        <strain evidence="2 3">CBS 151.66</strain>
    </source>
</reference>
<accession>A0A5N5WJ31</accession>
<name>A0A5N5WJ31_9EURO</name>
<dbReference type="Proteomes" id="UP000326565">
    <property type="component" value="Unassembled WGS sequence"/>
</dbReference>
<protein>
    <submittedName>
        <fullName evidence="2">Uncharacterized protein</fullName>
    </submittedName>
</protein>
<keyword evidence="3" id="KW-1185">Reference proteome</keyword>